<evidence type="ECO:0000313" key="2">
    <source>
        <dbReference type="EMBL" id="KAE8391571.1"/>
    </source>
</evidence>
<dbReference type="Proteomes" id="UP000326877">
    <property type="component" value="Unassembled WGS sequence"/>
</dbReference>
<dbReference type="AlphaFoldDB" id="A0A5N7CBP0"/>
<reference evidence="2" key="1">
    <citation type="submission" date="2019-04" db="EMBL/GenBank/DDBJ databases">
        <title>Friends and foes A comparative genomics studyof 23 Aspergillus species from section Flavi.</title>
        <authorList>
            <consortium name="DOE Joint Genome Institute"/>
            <person name="Kjaerbolling I."/>
            <person name="Vesth T."/>
            <person name="Frisvad J.C."/>
            <person name="Nybo J.L."/>
            <person name="Theobald S."/>
            <person name="Kildgaard S."/>
            <person name="Isbrandt T."/>
            <person name="Kuo A."/>
            <person name="Sato A."/>
            <person name="Lyhne E.K."/>
            <person name="Kogle M.E."/>
            <person name="Wiebenga A."/>
            <person name="Kun R.S."/>
            <person name="Lubbers R.J."/>
            <person name="Makela M.R."/>
            <person name="Barry K."/>
            <person name="Chovatia M."/>
            <person name="Clum A."/>
            <person name="Daum C."/>
            <person name="Haridas S."/>
            <person name="He G."/>
            <person name="LaButti K."/>
            <person name="Lipzen A."/>
            <person name="Mondo S."/>
            <person name="Riley R."/>
            <person name="Salamov A."/>
            <person name="Simmons B.A."/>
            <person name="Magnuson J.K."/>
            <person name="Henrissat B."/>
            <person name="Mortensen U.H."/>
            <person name="Larsen T.O."/>
            <person name="Devries R.P."/>
            <person name="Grigoriev I.V."/>
            <person name="Machida M."/>
            <person name="Baker S.E."/>
            <person name="Andersen M.R."/>
        </authorList>
    </citation>
    <scope>NUCLEOTIDE SEQUENCE [LARGE SCALE GENOMIC DNA]</scope>
    <source>
        <strain evidence="2">IBT 14317</strain>
    </source>
</reference>
<keyword evidence="1" id="KW-0472">Membrane</keyword>
<sequence length="70" mass="7851">MVCQFYLPARDQTCFRHCTDHASAILQTSRSPIYTSPRRYFVAFLVNLAATTVTTVLAKVTKNIPPTTES</sequence>
<protein>
    <submittedName>
        <fullName evidence="2">Uncharacterized protein</fullName>
    </submittedName>
</protein>
<accession>A0A5N7CBP0</accession>
<proteinExistence type="predicted"/>
<dbReference type="EMBL" id="ML735244">
    <property type="protein sequence ID" value="KAE8391571.1"/>
    <property type="molecule type" value="Genomic_DNA"/>
</dbReference>
<keyword evidence="1" id="KW-1133">Transmembrane helix</keyword>
<evidence type="ECO:0000256" key="1">
    <source>
        <dbReference type="SAM" id="Phobius"/>
    </source>
</evidence>
<name>A0A5N7CBP0_PETAA</name>
<keyword evidence="1" id="KW-0812">Transmembrane</keyword>
<feature type="transmembrane region" description="Helical" evidence="1">
    <location>
        <begin position="40"/>
        <end position="60"/>
    </location>
</feature>
<organism evidence="2">
    <name type="scientific">Petromyces alliaceus</name>
    <name type="common">Aspergillus alliaceus</name>
    <dbReference type="NCBI Taxonomy" id="209559"/>
    <lineage>
        <taxon>Eukaryota</taxon>
        <taxon>Fungi</taxon>
        <taxon>Dikarya</taxon>
        <taxon>Ascomycota</taxon>
        <taxon>Pezizomycotina</taxon>
        <taxon>Eurotiomycetes</taxon>
        <taxon>Eurotiomycetidae</taxon>
        <taxon>Eurotiales</taxon>
        <taxon>Aspergillaceae</taxon>
        <taxon>Aspergillus</taxon>
        <taxon>Aspergillus subgen. Circumdati</taxon>
    </lineage>
</organism>
<gene>
    <name evidence="2" type="ORF">BDV23DRAFT_152967</name>
</gene>